<organism evidence="1 2">
    <name type="scientific">Pseudomonas lundensis</name>
    <dbReference type="NCBI Taxonomy" id="86185"/>
    <lineage>
        <taxon>Bacteria</taxon>
        <taxon>Pseudomonadati</taxon>
        <taxon>Pseudomonadota</taxon>
        <taxon>Gammaproteobacteria</taxon>
        <taxon>Pseudomonadales</taxon>
        <taxon>Pseudomonadaceae</taxon>
        <taxon>Pseudomonas</taxon>
    </lineage>
</organism>
<accession>A0AAX2HD85</accession>
<protein>
    <submittedName>
        <fullName evidence="1">Uncharacterized protein</fullName>
    </submittedName>
</protein>
<evidence type="ECO:0000313" key="1">
    <source>
        <dbReference type="EMBL" id="SOB54795.1"/>
    </source>
</evidence>
<sequence>MRVLLQGTAQILPNRVTTALNLAGFARLYCKSLSRKVSPPLTNGPTPLLELYDEKNMDARGYCRSSFGH</sequence>
<evidence type="ECO:0000313" key="2">
    <source>
        <dbReference type="Proteomes" id="UP000219564"/>
    </source>
</evidence>
<name>A0AAX2HD85_9PSED</name>
<dbReference type="Proteomes" id="UP000219564">
    <property type="component" value="Unassembled WGS sequence"/>
</dbReference>
<dbReference type="AlphaFoldDB" id="A0AAX2HD85"/>
<gene>
    <name evidence="1" type="ORF">PLUA15_540054</name>
</gene>
<proteinExistence type="predicted"/>
<dbReference type="EMBL" id="OBKZ01000050">
    <property type="protein sequence ID" value="SOB54795.1"/>
    <property type="molecule type" value="Genomic_DNA"/>
</dbReference>
<reference evidence="1 2" key="1">
    <citation type="submission" date="2017-08" db="EMBL/GenBank/DDBJ databases">
        <authorList>
            <person name="Chaillou S."/>
        </authorList>
    </citation>
    <scope>NUCLEOTIDE SEQUENCE [LARGE SCALE GENOMIC DNA]</scope>
    <source>
        <strain evidence="1 2">MFPA15A1205</strain>
    </source>
</reference>
<comment type="caution">
    <text evidence="1">The sequence shown here is derived from an EMBL/GenBank/DDBJ whole genome shotgun (WGS) entry which is preliminary data.</text>
</comment>